<dbReference type="EMBL" id="DS995701">
    <property type="protein sequence ID" value="EEQ27902.1"/>
    <property type="molecule type" value="Genomic_DNA"/>
</dbReference>
<evidence type="ECO:0000313" key="2">
    <source>
        <dbReference type="Proteomes" id="UP000002035"/>
    </source>
</evidence>
<accession>C5FDC8</accession>
<dbReference type="Proteomes" id="UP000002035">
    <property type="component" value="Unassembled WGS sequence"/>
</dbReference>
<sequence>MEFVVGGFREVLFRGIGLRSDSLACIPTNQSIGGDVGQCLKMQRRQSGENDMFPKINHQLNKAIIIGRCHERGLEFLFSAQDITKPNSSSFQQSSLISLRKPPYHCHHLPC</sequence>
<reference evidence="2" key="1">
    <citation type="journal article" date="2012" name="MBio">
        <title>Comparative genome analysis of Trichophyton rubrum and related dermatophytes reveals candidate genes involved in infection.</title>
        <authorList>
            <person name="Martinez D.A."/>
            <person name="Oliver B.G."/>
            <person name="Graeser Y."/>
            <person name="Goldberg J.M."/>
            <person name="Li W."/>
            <person name="Martinez-Rossi N.M."/>
            <person name="Monod M."/>
            <person name="Shelest E."/>
            <person name="Barton R.C."/>
            <person name="Birch E."/>
            <person name="Brakhage A.A."/>
            <person name="Chen Z."/>
            <person name="Gurr S.J."/>
            <person name="Heiman D."/>
            <person name="Heitman J."/>
            <person name="Kosti I."/>
            <person name="Rossi A."/>
            <person name="Saif S."/>
            <person name="Samalova M."/>
            <person name="Saunders C.W."/>
            <person name="Shea T."/>
            <person name="Summerbell R.C."/>
            <person name="Xu J."/>
            <person name="Young S."/>
            <person name="Zeng Q."/>
            <person name="Birren B.W."/>
            <person name="Cuomo C.A."/>
            <person name="White T.C."/>
        </authorList>
    </citation>
    <scope>NUCLEOTIDE SEQUENCE [LARGE SCALE GENOMIC DNA]</scope>
    <source>
        <strain evidence="2">ATCC MYA-4605 / CBS 113480</strain>
    </source>
</reference>
<organism evidence="1 2">
    <name type="scientific">Arthroderma otae (strain ATCC MYA-4605 / CBS 113480)</name>
    <name type="common">Microsporum canis</name>
    <dbReference type="NCBI Taxonomy" id="554155"/>
    <lineage>
        <taxon>Eukaryota</taxon>
        <taxon>Fungi</taxon>
        <taxon>Dikarya</taxon>
        <taxon>Ascomycota</taxon>
        <taxon>Pezizomycotina</taxon>
        <taxon>Eurotiomycetes</taxon>
        <taxon>Eurotiomycetidae</taxon>
        <taxon>Onygenales</taxon>
        <taxon>Arthrodermataceae</taxon>
        <taxon>Microsporum</taxon>
    </lineage>
</organism>
<dbReference type="AlphaFoldDB" id="C5FDC8"/>
<dbReference type="RefSeq" id="XP_002850686.1">
    <property type="nucleotide sequence ID" value="XM_002850640.1"/>
</dbReference>
<gene>
    <name evidence="1" type="ORF">MCYG_00790</name>
</gene>
<proteinExistence type="predicted"/>
<name>C5FDC8_ARTOC</name>
<dbReference type="VEuPathDB" id="FungiDB:MCYG_00790"/>
<protein>
    <submittedName>
        <fullName evidence="1">Uncharacterized protein</fullName>
    </submittedName>
</protein>
<evidence type="ECO:0000313" key="1">
    <source>
        <dbReference type="EMBL" id="EEQ27902.1"/>
    </source>
</evidence>
<dbReference type="GeneID" id="9226615"/>
<keyword evidence="2" id="KW-1185">Reference proteome</keyword>
<dbReference type="HOGENOM" id="CLU_2157773_0_0_1"/>